<reference evidence="2" key="1">
    <citation type="submission" date="2022-07" db="EMBL/GenBank/DDBJ databases">
        <title>Genome Sequence of Agrocybe chaxingu.</title>
        <authorList>
            <person name="Buettner E."/>
        </authorList>
    </citation>
    <scope>NUCLEOTIDE SEQUENCE</scope>
    <source>
        <strain evidence="2">MP-N11</strain>
    </source>
</reference>
<sequence>MIRFCQTFPTCTSLTAYTRRTPGITSHPIQESPHTPKYSLSWNWGSADKTQTEIHTVLVALSIEETGLAPPLTVSALTRETYQLVDPEQQEDTQEDSKDRYSTKTNSKTTTDTYDADEEEGEEYEMVQTYGVARAHGAEDPMDAGGRAGRVECVAGWHWWEASELRGRGEDGGTSDARELYK</sequence>
<proteinExistence type="predicted"/>
<feature type="compositionally biased region" description="Low complexity" evidence="1">
    <location>
        <begin position="103"/>
        <end position="113"/>
    </location>
</feature>
<gene>
    <name evidence="2" type="ORF">NLJ89_g8102</name>
</gene>
<comment type="caution">
    <text evidence="2">The sequence shown here is derived from an EMBL/GenBank/DDBJ whole genome shotgun (WGS) entry which is preliminary data.</text>
</comment>
<protein>
    <submittedName>
        <fullName evidence="2">Uncharacterized protein</fullName>
    </submittedName>
</protein>
<keyword evidence="3" id="KW-1185">Reference proteome</keyword>
<evidence type="ECO:0000313" key="2">
    <source>
        <dbReference type="EMBL" id="KAJ3504134.1"/>
    </source>
</evidence>
<name>A0A9W8JVJ1_9AGAR</name>
<feature type="region of interest" description="Disordered" evidence="1">
    <location>
        <begin position="83"/>
        <end position="121"/>
    </location>
</feature>
<evidence type="ECO:0000256" key="1">
    <source>
        <dbReference type="SAM" id="MobiDB-lite"/>
    </source>
</evidence>
<evidence type="ECO:0000313" key="3">
    <source>
        <dbReference type="Proteomes" id="UP001148786"/>
    </source>
</evidence>
<dbReference type="EMBL" id="JANKHO010001050">
    <property type="protein sequence ID" value="KAJ3504134.1"/>
    <property type="molecule type" value="Genomic_DNA"/>
</dbReference>
<dbReference type="AlphaFoldDB" id="A0A9W8JVJ1"/>
<organism evidence="2 3">
    <name type="scientific">Agrocybe chaxingu</name>
    <dbReference type="NCBI Taxonomy" id="84603"/>
    <lineage>
        <taxon>Eukaryota</taxon>
        <taxon>Fungi</taxon>
        <taxon>Dikarya</taxon>
        <taxon>Basidiomycota</taxon>
        <taxon>Agaricomycotina</taxon>
        <taxon>Agaricomycetes</taxon>
        <taxon>Agaricomycetidae</taxon>
        <taxon>Agaricales</taxon>
        <taxon>Agaricineae</taxon>
        <taxon>Strophariaceae</taxon>
        <taxon>Agrocybe</taxon>
    </lineage>
</organism>
<accession>A0A9W8JVJ1</accession>
<dbReference type="Proteomes" id="UP001148786">
    <property type="component" value="Unassembled WGS sequence"/>
</dbReference>